<dbReference type="CDD" id="cd11065">
    <property type="entry name" value="CYP64-like"/>
    <property type="match status" value="1"/>
</dbReference>
<accession>A0A8H5GIA7</accession>
<keyword evidence="13" id="KW-0325">Glycoprotein</keyword>
<dbReference type="InterPro" id="IPR036396">
    <property type="entry name" value="Cyt_P450_sf"/>
</dbReference>
<comment type="cofactor">
    <cofactor evidence="1 14">
        <name>heme</name>
        <dbReference type="ChEBI" id="CHEBI:30413"/>
    </cofactor>
</comment>
<keyword evidence="10 14" id="KW-0408">Iron</keyword>
<dbReference type="AlphaFoldDB" id="A0A8H5GIA7"/>
<keyword evidence="8" id="KW-1133">Transmembrane helix</keyword>
<evidence type="ECO:0000256" key="5">
    <source>
        <dbReference type="ARBA" id="ARBA00022617"/>
    </source>
</evidence>
<gene>
    <name evidence="15" type="ORF">D9757_013678</name>
</gene>
<dbReference type="SUPFAM" id="SSF48264">
    <property type="entry name" value="Cytochrome P450"/>
    <property type="match status" value="1"/>
</dbReference>
<dbReference type="Pfam" id="PF00067">
    <property type="entry name" value="p450"/>
    <property type="match status" value="1"/>
</dbReference>
<evidence type="ECO:0000313" key="15">
    <source>
        <dbReference type="EMBL" id="KAF5365518.1"/>
    </source>
</evidence>
<protein>
    <recommendedName>
        <fullName evidence="17">Cytochrome P450</fullName>
    </recommendedName>
</protein>
<proteinExistence type="inferred from homology"/>
<evidence type="ECO:0000256" key="8">
    <source>
        <dbReference type="ARBA" id="ARBA00022989"/>
    </source>
</evidence>
<keyword evidence="7 14" id="KW-0479">Metal-binding</keyword>
<evidence type="ECO:0000256" key="13">
    <source>
        <dbReference type="ARBA" id="ARBA00023180"/>
    </source>
</evidence>
<comment type="pathway">
    <text evidence="3">Secondary metabolite biosynthesis.</text>
</comment>
<dbReference type="InterPro" id="IPR050364">
    <property type="entry name" value="Cytochrome_P450_fung"/>
</dbReference>
<dbReference type="OrthoDB" id="2789670at2759"/>
<sequence length="538" mass="61014">MAFEVLDSFSAVRFTQSIWDLLQRNVTLVTVATVICSLVSLGRYVNSPWRRLPPGPRGLPFLGNALDLSQHQWLKFTEWRKDYGEIVYVSALGQPIIVLNSKKVAADLLDRRAAIYSDRPRNIVASEIMTNGLLIVFSRHGDIWRRMRKAAHEALNKGISPNYMESQLTEGILLTQAMINQPQQWPHHIKRAAASFIMGVVYDKPPIKDAEDPAVTKINDFVSRLTRSALPGAHYVEFMPWLRHAPAWAAKWKRRAIEWNKMDSKMFVGLFNEVRDKMDKGDERFSLTASLIKDSGRNNLSVSENAWLAGTMYAGGAETTAGVLTWFMLAMIAYPETQRRAQAELDAIVGRTRIPTFADWDHLPYIGAMIKEILRWHPVDPIGLPHQSIEDDWYNGYFIPKGSICIANVWHLNRDPDIYGTDAHHFNPSRHLDEKGAPIPGIPDTKEENHVTYGFGRRLCVGRHVANQSLFIDIALMLWALNIENPVDANGKPAPIDVGGFIDDGLVMRPAPFEVKLSPRFPEAPMIIDHEKELKEWR</sequence>
<evidence type="ECO:0000256" key="7">
    <source>
        <dbReference type="ARBA" id="ARBA00022723"/>
    </source>
</evidence>
<dbReference type="Proteomes" id="UP000518752">
    <property type="component" value="Unassembled WGS sequence"/>
</dbReference>
<evidence type="ECO:0000256" key="1">
    <source>
        <dbReference type="ARBA" id="ARBA00001971"/>
    </source>
</evidence>
<evidence type="ECO:0000256" key="14">
    <source>
        <dbReference type="PIRSR" id="PIRSR602401-1"/>
    </source>
</evidence>
<keyword evidence="11" id="KW-0503">Monooxygenase</keyword>
<dbReference type="GO" id="GO:0005506">
    <property type="term" value="F:iron ion binding"/>
    <property type="evidence" value="ECO:0007669"/>
    <property type="project" value="InterPro"/>
</dbReference>
<evidence type="ECO:0000256" key="2">
    <source>
        <dbReference type="ARBA" id="ARBA00004167"/>
    </source>
</evidence>
<dbReference type="GO" id="GO:0016020">
    <property type="term" value="C:membrane"/>
    <property type="evidence" value="ECO:0007669"/>
    <property type="project" value="UniProtKB-SubCell"/>
</dbReference>
<comment type="similarity">
    <text evidence="4">Belongs to the cytochrome P450 family.</text>
</comment>
<dbReference type="PANTHER" id="PTHR46300">
    <property type="entry name" value="P450, PUTATIVE (EUROFUNG)-RELATED-RELATED"/>
    <property type="match status" value="1"/>
</dbReference>
<dbReference type="EMBL" id="JAACJN010000168">
    <property type="protein sequence ID" value="KAF5365518.1"/>
    <property type="molecule type" value="Genomic_DNA"/>
</dbReference>
<dbReference type="GO" id="GO:0016705">
    <property type="term" value="F:oxidoreductase activity, acting on paired donors, with incorporation or reduction of molecular oxygen"/>
    <property type="evidence" value="ECO:0007669"/>
    <property type="project" value="InterPro"/>
</dbReference>
<dbReference type="Gene3D" id="1.10.630.10">
    <property type="entry name" value="Cytochrome P450"/>
    <property type="match status" value="1"/>
</dbReference>
<reference evidence="15 16" key="1">
    <citation type="journal article" date="2020" name="ISME J.">
        <title>Uncovering the hidden diversity of litter-decomposition mechanisms in mushroom-forming fungi.</title>
        <authorList>
            <person name="Floudas D."/>
            <person name="Bentzer J."/>
            <person name="Ahren D."/>
            <person name="Johansson T."/>
            <person name="Persson P."/>
            <person name="Tunlid A."/>
        </authorList>
    </citation>
    <scope>NUCLEOTIDE SEQUENCE [LARGE SCALE GENOMIC DNA]</scope>
    <source>
        <strain evidence="15 16">CBS 406.79</strain>
    </source>
</reference>
<keyword evidence="6" id="KW-0812">Transmembrane</keyword>
<evidence type="ECO:0000256" key="11">
    <source>
        <dbReference type="ARBA" id="ARBA00023033"/>
    </source>
</evidence>
<organism evidence="15 16">
    <name type="scientific">Collybiopsis confluens</name>
    <dbReference type="NCBI Taxonomy" id="2823264"/>
    <lineage>
        <taxon>Eukaryota</taxon>
        <taxon>Fungi</taxon>
        <taxon>Dikarya</taxon>
        <taxon>Basidiomycota</taxon>
        <taxon>Agaricomycotina</taxon>
        <taxon>Agaricomycetes</taxon>
        <taxon>Agaricomycetidae</taxon>
        <taxon>Agaricales</taxon>
        <taxon>Marasmiineae</taxon>
        <taxon>Omphalotaceae</taxon>
        <taxon>Collybiopsis</taxon>
    </lineage>
</organism>
<keyword evidence="12" id="KW-0472">Membrane</keyword>
<evidence type="ECO:0000256" key="4">
    <source>
        <dbReference type="ARBA" id="ARBA00010617"/>
    </source>
</evidence>
<name>A0A8H5GIA7_9AGAR</name>
<feature type="binding site" description="axial binding residue" evidence="14">
    <location>
        <position position="460"/>
    </location>
    <ligand>
        <name>heme</name>
        <dbReference type="ChEBI" id="CHEBI:30413"/>
    </ligand>
    <ligandPart>
        <name>Fe</name>
        <dbReference type="ChEBI" id="CHEBI:18248"/>
    </ligandPart>
</feature>
<comment type="subcellular location">
    <subcellularLocation>
        <location evidence="2">Membrane</location>
        <topology evidence="2">Single-pass membrane protein</topology>
    </subcellularLocation>
</comment>
<dbReference type="PRINTS" id="PR00385">
    <property type="entry name" value="P450"/>
</dbReference>
<keyword evidence="16" id="KW-1185">Reference proteome</keyword>
<evidence type="ECO:0000256" key="9">
    <source>
        <dbReference type="ARBA" id="ARBA00023002"/>
    </source>
</evidence>
<evidence type="ECO:0000256" key="12">
    <source>
        <dbReference type="ARBA" id="ARBA00023136"/>
    </source>
</evidence>
<comment type="caution">
    <text evidence="15">The sequence shown here is derived from an EMBL/GenBank/DDBJ whole genome shotgun (WGS) entry which is preliminary data.</text>
</comment>
<evidence type="ECO:0008006" key="17">
    <source>
        <dbReference type="Google" id="ProtNLM"/>
    </source>
</evidence>
<evidence type="ECO:0000256" key="6">
    <source>
        <dbReference type="ARBA" id="ARBA00022692"/>
    </source>
</evidence>
<evidence type="ECO:0000256" key="10">
    <source>
        <dbReference type="ARBA" id="ARBA00023004"/>
    </source>
</evidence>
<keyword evidence="5 14" id="KW-0349">Heme</keyword>
<evidence type="ECO:0000256" key="3">
    <source>
        <dbReference type="ARBA" id="ARBA00005179"/>
    </source>
</evidence>
<dbReference type="GO" id="GO:0004497">
    <property type="term" value="F:monooxygenase activity"/>
    <property type="evidence" value="ECO:0007669"/>
    <property type="project" value="UniProtKB-KW"/>
</dbReference>
<keyword evidence="9" id="KW-0560">Oxidoreductase</keyword>
<dbReference type="PANTHER" id="PTHR46300:SF2">
    <property type="entry name" value="CYTOCHROME P450 MONOOXYGENASE ALNH-RELATED"/>
    <property type="match status" value="1"/>
</dbReference>
<dbReference type="InterPro" id="IPR002401">
    <property type="entry name" value="Cyt_P450_E_grp-I"/>
</dbReference>
<dbReference type="PRINTS" id="PR00463">
    <property type="entry name" value="EP450I"/>
</dbReference>
<dbReference type="GO" id="GO:0020037">
    <property type="term" value="F:heme binding"/>
    <property type="evidence" value="ECO:0007669"/>
    <property type="project" value="InterPro"/>
</dbReference>
<dbReference type="InterPro" id="IPR001128">
    <property type="entry name" value="Cyt_P450"/>
</dbReference>
<evidence type="ECO:0000313" key="16">
    <source>
        <dbReference type="Proteomes" id="UP000518752"/>
    </source>
</evidence>